<evidence type="ECO:0000256" key="1">
    <source>
        <dbReference type="SAM" id="MobiDB-lite"/>
    </source>
</evidence>
<reference evidence="2" key="1">
    <citation type="submission" date="2023-11" db="EMBL/GenBank/DDBJ databases">
        <title>Comparative genomics revealed phylogeny of phytopathogenic Pectobacterium aroidearum based on whole-genome sequencing and function of putative horizontal acquire islands in P. aroidearum PccS1.</title>
        <authorList>
            <person name="Fan J."/>
            <person name="Yang L."/>
        </authorList>
    </citation>
    <scope>NUCLEOTIDE SEQUENCE</scope>
    <source>
        <strain evidence="2">NJAU140</strain>
    </source>
</reference>
<evidence type="ECO:0000313" key="2">
    <source>
        <dbReference type="EMBL" id="MDY4380349.1"/>
    </source>
</evidence>
<feature type="region of interest" description="Disordered" evidence="1">
    <location>
        <begin position="80"/>
        <end position="122"/>
    </location>
</feature>
<dbReference type="AlphaFoldDB" id="A0AAW9H8G1"/>
<sequence>MSYIYSTISTDVSYTFYGEKTNDMPSVDRVIVINGGANVAKKNLETPRGVATTITDEEAELLSGHPVFRRHLKNGFVQLEKTSIDPERAAADMTSADKSAPLTDADFSQEDEPKPQTGTRKK</sequence>
<comment type="caution">
    <text evidence="2">The sequence shown here is derived from an EMBL/GenBank/DDBJ whole genome shotgun (WGS) entry which is preliminary data.</text>
</comment>
<proteinExistence type="predicted"/>
<dbReference type="EMBL" id="JAXHOZ010000091">
    <property type="protein sequence ID" value="MDY4380349.1"/>
    <property type="molecule type" value="Genomic_DNA"/>
</dbReference>
<name>A0AAW9H8G1_9GAMM</name>
<evidence type="ECO:0000313" key="3">
    <source>
        <dbReference type="Proteomes" id="UP001269968"/>
    </source>
</evidence>
<gene>
    <name evidence="2" type="ORF">SOV92_21515</name>
</gene>
<accession>A0AAW9H8G1</accession>
<protein>
    <submittedName>
        <fullName evidence="2">Uncharacterized protein</fullName>
    </submittedName>
</protein>
<dbReference type="Proteomes" id="UP001269968">
    <property type="component" value="Unassembled WGS sequence"/>
</dbReference>
<organism evidence="2 3">
    <name type="scientific">Pectobacterium brasiliense</name>
    <dbReference type="NCBI Taxonomy" id="180957"/>
    <lineage>
        <taxon>Bacteria</taxon>
        <taxon>Pseudomonadati</taxon>
        <taxon>Pseudomonadota</taxon>
        <taxon>Gammaproteobacteria</taxon>
        <taxon>Enterobacterales</taxon>
        <taxon>Pectobacteriaceae</taxon>
        <taxon>Pectobacterium</taxon>
    </lineage>
</organism>
<dbReference type="RefSeq" id="WP_320715210.1">
    <property type="nucleotide sequence ID" value="NZ_JAXHOZ010000091.1"/>
</dbReference>